<dbReference type="EMBL" id="BAAATD010000007">
    <property type="protein sequence ID" value="GAA2611999.1"/>
    <property type="molecule type" value="Genomic_DNA"/>
</dbReference>
<gene>
    <name evidence="4" type="ORF">GCM10010411_53330</name>
</gene>
<dbReference type="InterPro" id="IPR018247">
    <property type="entry name" value="EF_Hand_1_Ca_BS"/>
</dbReference>
<keyword evidence="2" id="KW-0677">Repeat</keyword>
<dbReference type="PROSITE" id="PS50222">
    <property type="entry name" value="EF_HAND_2"/>
    <property type="match status" value="3"/>
</dbReference>
<dbReference type="InterPro" id="IPR002048">
    <property type="entry name" value="EF_hand_dom"/>
</dbReference>
<dbReference type="SMART" id="SM00054">
    <property type="entry name" value="EFh"/>
    <property type="match status" value="4"/>
</dbReference>
<keyword evidence="5" id="KW-1185">Reference proteome</keyword>
<evidence type="ECO:0000256" key="1">
    <source>
        <dbReference type="ARBA" id="ARBA00022723"/>
    </source>
</evidence>
<dbReference type="CDD" id="cd00051">
    <property type="entry name" value="EFh"/>
    <property type="match status" value="2"/>
</dbReference>
<feature type="domain" description="EF-hand" evidence="3">
    <location>
        <begin position="97"/>
        <end position="131"/>
    </location>
</feature>
<dbReference type="Proteomes" id="UP001501509">
    <property type="component" value="Unassembled WGS sequence"/>
</dbReference>
<accession>A0ABN3Q2H1</accession>
<evidence type="ECO:0000313" key="5">
    <source>
        <dbReference type="Proteomes" id="UP001501509"/>
    </source>
</evidence>
<comment type="caution">
    <text evidence="4">The sequence shown here is derived from an EMBL/GenBank/DDBJ whole genome shotgun (WGS) entry which is preliminary data.</text>
</comment>
<name>A0ABN3Q2H1_9ACTN</name>
<dbReference type="Gene3D" id="1.10.238.10">
    <property type="entry name" value="EF-hand"/>
    <property type="match status" value="1"/>
</dbReference>
<dbReference type="PANTHER" id="PTHR23055">
    <property type="entry name" value="CALCIUM BINDING PROTEINS"/>
    <property type="match status" value="1"/>
</dbReference>
<evidence type="ECO:0000256" key="2">
    <source>
        <dbReference type="ARBA" id="ARBA00022737"/>
    </source>
</evidence>
<feature type="domain" description="EF-hand" evidence="3">
    <location>
        <begin position="67"/>
        <end position="90"/>
    </location>
</feature>
<protein>
    <recommendedName>
        <fullName evidence="3">EF-hand domain-containing protein</fullName>
    </recommendedName>
</protein>
<evidence type="ECO:0000313" key="4">
    <source>
        <dbReference type="EMBL" id="GAA2611999.1"/>
    </source>
</evidence>
<dbReference type="InterPro" id="IPR011992">
    <property type="entry name" value="EF-hand-dom_pair"/>
</dbReference>
<dbReference type="SUPFAM" id="SSF47473">
    <property type="entry name" value="EF-hand"/>
    <property type="match status" value="1"/>
</dbReference>
<sequence length="183" mass="20081">MSSLRQRKYRQWFLAADVDGDGTLTRRDATLMSERFISARGAAPDSPTAQRLNDLMDGLWIQVIAPMDRDGDGTVDLDETVAGFEAALADRANSAKQIKAIADHYFELADANGDGTIDFAEFRDIFGVGGRASEEDCAKVFHRLDRDGNGSISHEEYHQAVEEFFFGDDPDAPGNDLFGKLAA</sequence>
<proteinExistence type="predicted"/>
<keyword evidence="1" id="KW-0479">Metal-binding</keyword>
<dbReference type="Pfam" id="PF13499">
    <property type="entry name" value="EF-hand_7"/>
    <property type="match status" value="1"/>
</dbReference>
<dbReference type="PROSITE" id="PS00018">
    <property type="entry name" value="EF_HAND_1"/>
    <property type="match status" value="1"/>
</dbReference>
<reference evidence="4 5" key="1">
    <citation type="journal article" date="2019" name="Int. J. Syst. Evol. Microbiol.">
        <title>The Global Catalogue of Microorganisms (GCM) 10K type strain sequencing project: providing services to taxonomists for standard genome sequencing and annotation.</title>
        <authorList>
            <consortium name="The Broad Institute Genomics Platform"/>
            <consortium name="The Broad Institute Genome Sequencing Center for Infectious Disease"/>
            <person name="Wu L."/>
            <person name="Ma J."/>
        </authorList>
    </citation>
    <scope>NUCLEOTIDE SEQUENCE [LARGE SCALE GENOMIC DNA]</scope>
    <source>
        <strain evidence="4 5">JCM 6833</strain>
    </source>
</reference>
<dbReference type="Pfam" id="PF13202">
    <property type="entry name" value="EF-hand_5"/>
    <property type="match status" value="2"/>
</dbReference>
<dbReference type="RefSeq" id="WP_344545158.1">
    <property type="nucleotide sequence ID" value="NZ_BAAATD010000007.1"/>
</dbReference>
<evidence type="ECO:0000259" key="3">
    <source>
        <dbReference type="PROSITE" id="PS50222"/>
    </source>
</evidence>
<organism evidence="4 5">
    <name type="scientific">Actinomadura fulvescens</name>
    <dbReference type="NCBI Taxonomy" id="46160"/>
    <lineage>
        <taxon>Bacteria</taxon>
        <taxon>Bacillati</taxon>
        <taxon>Actinomycetota</taxon>
        <taxon>Actinomycetes</taxon>
        <taxon>Streptosporangiales</taxon>
        <taxon>Thermomonosporaceae</taxon>
        <taxon>Actinomadura</taxon>
    </lineage>
</organism>
<dbReference type="InterPro" id="IPR028846">
    <property type="entry name" value="Recoverin"/>
</dbReference>
<feature type="domain" description="EF-hand" evidence="3">
    <location>
        <begin position="132"/>
        <end position="167"/>
    </location>
</feature>